<evidence type="ECO:0000256" key="10">
    <source>
        <dbReference type="RuleBase" id="RU367119"/>
    </source>
</evidence>
<gene>
    <name evidence="13" type="ORF">SAMN05421676_106124</name>
</gene>
<evidence type="ECO:0000313" key="14">
    <source>
        <dbReference type="Proteomes" id="UP000199095"/>
    </source>
</evidence>
<comment type="function">
    <text evidence="10">Involved in the system for phosphate transport across the cytoplasmic membrane.</text>
</comment>
<dbReference type="Pfam" id="PF12849">
    <property type="entry name" value="PBP_like_2"/>
    <property type="match status" value="1"/>
</dbReference>
<reference evidence="14" key="1">
    <citation type="submission" date="2016-10" db="EMBL/GenBank/DDBJ databases">
        <authorList>
            <person name="Varghese N."/>
            <person name="Submissions S."/>
        </authorList>
    </citation>
    <scope>NUCLEOTIDE SEQUENCE [LARGE SCALE GENOMIC DNA]</scope>
    <source>
        <strain evidence="14">CGMCC 1.3566</strain>
    </source>
</reference>
<dbReference type="Gene3D" id="3.40.190.10">
    <property type="entry name" value="Periplasmic binding protein-like II"/>
    <property type="match status" value="2"/>
</dbReference>
<dbReference type="SUPFAM" id="SSF53850">
    <property type="entry name" value="Periplasmic binding protein-like II"/>
    <property type="match status" value="1"/>
</dbReference>
<keyword evidence="5 10" id="KW-0813">Transport</keyword>
<feature type="region of interest" description="Disordered" evidence="11">
    <location>
        <begin position="26"/>
        <end position="53"/>
    </location>
</feature>
<dbReference type="InterPro" id="IPR050811">
    <property type="entry name" value="Phosphate_ABC_transporter"/>
</dbReference>
<dbReference type="GO" id="GO:0005886">
    <property type="term" value="C:plasma membrane"/>
    <property type="evidence" value="ECO:0007669"/>
    <property type="project" value="UniProtKB-SubCell"/>
</dbReference>
<evidence type="ECO:0000313" key="13">
    <source>
        <dbReference type="EMBL" id="SET62926.1"/>
    </source>
</evidence>
<keyword evidence="8 10" id="KW-0564">Palmitate</keyword>
<dbReference type="PANTHER" id="PTHR30570:SF1">
    <property type="entry name" value="PHOSPHATE-BINDING PROTEIN PSTS"/>
    <property type="match status" value="1"/>
</dbReference>
<comment type="similarity">
    <text evidence="3 10">Belongs to the PstS family.</text>
</comment>
<feature type="signal peptide" evidence="10">
    <location>
        <begin position="1"/>
        <end position="21"/>
    </location>
</feature>
<feature type="domain" description="PBP" evidence="12">
    <location>
        <begin position="49"/>
        <end position="303"/>
    </location>
</feature>
<proteinExistence type="inferred from homology"/>
<accession>A0A1I0FX45</accession>
<keyword evidence="14" id="KW-1185">Reference proteome</keyword>
<feature type="region of interest" description="Disordered" evidence="11">
    <location>
        <begin position="90"/>
        <end position="110"/>
    </location>
</feature>
<dbReference type="GO" id="GO:0006817">
    <property type="term" value="P:phosphate ion transport"/>
    <property type="evidence" value="ECO:0007669"/>
    <property type="project" value="UniProtKB-UniRule"/>
</dbReference>
<evidence type="ECO:0000256" key="3">
    <source>
        <dbReference type="ARBA" id="ARBA00008725"/>
    </source>
</evidence>
<dbReference type="GO" id="GO:0042301">
    <property type="term" value="F:phosphate ion binding"/>
    <property type="evidence" value="ECO:0007669"/>
    <property type="project" value="UniProtKB-UniRule"/>
</dbReference>
<dbReference type="STRING" id="237682.SAMN05421676_106124"/>
<evidence type="ECO:0000256" key="9">
    <source>
        <dbReference type="ARBA" id="ARBA00023288"/>
    </source>
</evidence>
<evidence type="ECO:0000256" key="2">
    <source>
        <dbReference type="ARBA" id="ARBA00004193"/>
    </source>
</evidence>
<evidence type="ECO:0000256" key="4">
    <source>
        <dbReference type="ARBA" id="ARBA00011529"/>
    </source>
</evidence>
<evidence type="ECO:0000256" key="5">
    <source>
        <dbReference type="ARBA" id="ARBA00022448"/>
    </source>
</evidence>
<dbReference type="OrthoDB" id="9790048at2"/>
<name>A0A1I0FX45_9BACI</name>
<keyword evidence="10" id="KW-1003">Cell membrane</keyword>
<dbReference type="EMBL" id="FOHJ01000006">
    <property type="protein sequence ID" value="SET62926.1"/>
    <property type="molecule type" value="Genomic_DNA"/>
</dbReference>
<protein>
    <recommendedName>
        <fullName evidence="10">Phosphate-binding protein</fullName>
    </recommendedName>
</protein>
<evidence type="ECO:0000256" key="1">
    <source>
        <dbReference type="ARBA" id="ARBA00002841"/>
    </source>
</evidence>
<comment type="subunit">
    <text evidence="4 10">The complex is composed of two ATP-binding proteins (PstB), two transmembrane proteins (PstC and PstA) and a solute-binding protein (PstS).</text>
</comment>
<dbReference type="AlphaFoldDB" id="A0A1I0FX45"/>
<evidence type="ECO:0000256" key="6">
    <source>
        <dbReference type="ARBA" id="ARBA00022592"/>
    </source>
</evidence>
<evidence type="ECO:0000256" key="8">
    <source>
        <dbReference type="ARBA" id="ARBA00023139"/>
    </source>
</evidence>
<dbReference type="CDD" id="cd13654">
    <property type="entry name" value="PBP2_phosphate_like_2"/>
    <property type="match status" value="1"/>
</dbReference>
<evidence type="ECO:0000256" key="11">
    <source>
        <dbReference type="SAM" id="MobiDB-lite"/>
    </source>
</evidence>
<keyword evidence="9 10" id="KW-0449">Lipoprotein</keyword>
<dbReference type="PROSITE" id="PS51257">
    <property type="entry name" value="PROKAR_LIPOPROTEIN"/>
    <property type="match status" value="1"/>
</dbReference>
<dbReference type="PANTHER" id="PTHR30570">
    <property type="entry name" value="PERIPLASMIC PHOSPHATE BINDING COMPONENT OF PHOSPHATE ABC TRANSPORTER"/>
    <property type="match status" value="1"/>
</dbReference>
<dbReference type="RefSeq" id="WP_093135051.1">
    <property type="nucleotide sequence ID" value="NZ_FOHJ01000006.1"/>
</dbReference>
<organism evidence="13 14">
    <name type="scientific">Salinibacillus kushneri</name>
    <dbReference type="NCBI Taxonomy" id="237682"/>
    <lineage>
        <taxon>Bacteria</taxon>
        <taxon>Bacillati</taxon>
        <taxon>Bacillota</taxon>
        <taxon>Bacilli</taxon>
        <taxon>Bacillales</taxon>
        <taxon>Bacillaceae</taxon>
        <taxon>Salinibacillus</taxon>
    </lineage>
</organism>
<dbReference type="NCBIfam" id="TIGR02136">
    <property type="entry name" value="ptsS_2"/>
    <property type="match status" value="1"/>
</dbReference>
<keyword evidence="6 10" id="KW-0592">Phosphate transport</keyword>
<dbReference type="InterPro" id="IPR024370">
    <property type="entry name" value="PBP_domain"/>
</dbReference>
<evidence type="ECO:0000256" key="7">
    <source>
        <dbReference type="ARBA" id="ARBA00022729"/>
    </source>
</evidence>
<evidence type="ECO:0000259" key="12">
    <source>
        <dbReference type="Pfam" id="PF12849"/>
    </source>
</evidence>
<dbReference type="Proteomes" id="UP000199095">
    <property type="component" value="Unassembled WGS sequence"/>
</dbReference>
<comment type="subcellular location">
    <subcellularLocation>
        <location evidence="2 10">Cell membrane</location>
        <topology evidence="2 10">Lipid-anchor</topology>
    </subcellularLocation>
</comment>
<dbReference type="InterPro" id="IPR011862">
    <property type="entry name" value="Phos-bd"/>
</dbReference>
<feature type="chain" id="PRO_5039757836" description="Phosphate-binding protein" evidence="10">
    <location>
        <begin position="22"/>
        <end position="336"/>
    </location>
</feature>
<comment type="function">
    <text evidence="1">Part of the ABC transporter complex PstSACB involved in phosphate import.</text>
</comment>
<keyword evidence="10" id="KW-0472">Membrane</keyword>
<keyword evidence="7 10" id="KW-0732">Signal</keyword>
<sequence length="336" mass="36919">MWKYKRLIVLMLFILTIGILAACGGNGEETTEETDQDTANASEGSSSEEDSLLSGTVKLAGSSTVFPIMEYVTYEFTKENPNVDTPLESIGSGGGFERSTKGEIDFSNASRPIKEEEKALAEENGIELIETVLAYDGLSVVVSKQNDFVDELTVEQLGEIFLADSGNTKWSDIDPSWPDEEIVIYSPGHDSGTFDYFNEVILEEKPMREGEGVTLSEDDNLLVRGIQNDPYAIGYFGYAYYVENQDTLKALAIDGGNGPVKPSPETIQDGSYSPLSRPLFTYINRASLEEKESVQAFTEFLLSGAAAEGAEEVGYVPIPEEEYQSQLEDLKAIYEK</sequence>